<sequence>MRFGFIDAPEMQQPGGPEAKDFLCSLISDQWLDLVILTKMDTGQIVDRHGRIVGVPYLRTERPAQGHESTSAFWRMLRGALAPSLVTRNIELEMVLNGWAWVLDRYGPDDSYFDALEDARRHRRGIWSRDNNVHPWEYKKQKYSQNQQIQRRELRLNTFEQSGAHIACPQGRCDGHLVQKSGKFGVFLGCSNLPRCRYSRSIK</sequence>
<feature type="domain" description="TNase-like" evidence="4">
    <location>
        <begin position="1"/>
        <end position="129"/>
    </location>
</feature>
<keyword evidence="3" id="KW-0378">Hydrolase</keyword>
<dbReference type="PROSITE" id="PS50830">
    <property type="entry name" value="TNASE_3"/>
    <property type="match status" value="1"/>
</dbReference>
<evidence type="ECO:0000256" key="3">
    <source>
        <dbReference type="ARBA" id="ARBA00022801"/>
    </source>
</evidence>
<dbReference type="RefSeq" id="WP_379538460.1">
    <property type="nucleotide sequence ID" value="NZ_JBHSDR010000004.1"/>
</dbReference>
<reference evidence="6" key="1">
    <citation type="journal article" date="2019" name="Int. J. Syst. Evol. Microbiol.">
        <title>The Global Catalogue of Microorganisms (GCM) 10K type strain sequencing project: providing services to taxonomists for standard genome sequencing and annotation.</title>
        <authorList>
            <consortium name="The Broad Institute Genomics Platform"/>
            <consortium name="The Broad Institute Genome Sequencing Center for Infectious Disease"/>
            <person name="Wu L."/>
            <person name="Ma J."/>
        </authorList>
    </citation>
    <scope>NUCLEOTIDE SEQUENCE [LARGE SCALE GENOMIC DNA]</scope>
    <source>
        <strain evidence="6">CGMCC 1.12989</strain>
    </source>
</reference>
<evidence type="ECO:0000256" key="1">
    <source>
        <dbReference type="ARBA" id="ARBA00022722"/>
    </source>
</evidence>
<evidence type="ECO:0000259" key="4">
    <source>
        <dbReference type="PROSITE" id="PS50830"/>
    </source>
</evidence>
<dbReference type="Pfam" id="PF00565">
    <property type="entry name" value="SNase"/>
    <property type="match status" value="1"/>
</dbReference>
<evidence type="ECO:0000256" key="2">
    <source>
        <dbReference type="ARBA" id="ARBA00022759"/>
    </source>
</evidence>
<proteinExistence type="predicted"/>
<dbReference type="InterPro" id="IPR013498">
    <property type="entry name" value="Topo_IA_Znf"/>
</dbReference>
<keyword evidence="6" id="KW-1185">Reference proteome</keyword>
<dbReference type="InterPro" id="IPR035437">
    <property type="entry name" value="SNase_OB-fold_sf"/>
</dbReference>
<dbReference type="Proteomes" id="UP001595828">
    <property type="component" value="Unassembled WGS sequence"/>
</dbReference>
<dbReference type="EMBL" id="JBHSDR010000004">
    <property type="protein sequence ID" value="MFC4294983.1"/>
    <property type="molecule type" value="Genomic_DNA"/>
</dbReference>
<evidence type="ECO:0000313" key="5">
    <source>
        <dbReference type="EMBL" id="MFC4294983.1"/>
    </source>
</evidence>
<accession>A0ABV8RPF5</accession>
<dbReference type="Gene3D" id="2.40.50.90">
    <property type="match status" value="1"/>
</dbReference>
<dbReference type="PANTHER" id="PTHR12302">
    <property type="entry name" value="EBNA2 BINDING PROTEIN P100"/>
    <property type="match status" value="1"/>
</dbReference>
<evidence type="ECO:0000313" key="6">
    <source>
        <dbReference type="Proteomes" id="UP001595828"/>
    </source>
</evidence>
<dbReference type="SUPFAM" id="SSF57783">
    <property type="entry name" value="Zinc beta-ribbon"/>
    <property type="match status" value="1"/>
</dbReference>
<organism evidence="5 6">
    <name type="scientific">Novosphingobium tardum</name>
    <dbReference type="NCBI Taxonomy" id="1538021"/>
    <lineage>
        <taxon>Bacteria</taxon>
        <taxon>Pseudomonadati</taxon>
        <taxon>Pseudomonadota</taxon>
        <taxon>Alphaproteobacteria</taxon>
        <taxon>Sphingomonadales</taxon>
        <taxon>Sphingomonadaceae</taxon>
        <taxon>Novosphingobium</taxon>
    </lineage>
</organism>
<keyword evidence="1" id="KW-0540">Nuclease</keyword>
<dbReference type="PANTHER" id="PTHR12302:SF3">
    <property type="entry name" value="SERINE_THREONINE-PROTEIN KINASE 31"/>
    <property type="match status" value="1"/>
</dbReference>
<keyword evidence="2" id="KW-0255">Endonuclease</keyword>
<dbReference type="Gene3D" id="3.30.65.10">
    <property type="entry name" value="Bacterial Topoisomerase I, domain 1"/>
    <property type="match status" value="1"/>
</dbReference>
<gene>
    <name evidence="5" type="ORF">ACFO0A_07925</name>
</gene>
<protein>
    <submittedName>
        <fullName evidence="5">Topoisomerase DNA-binding C4 zinc finger domain-containing protein</fullName>
    </submittedName>
</protein>
<dbReference type="SUPFAM" id="SSF50199">
    <property type="entry name" value="Staphylococcal nuclease"/>
    <property type="match status" value="1"/>
</dbReference>
<dbReference type="GO" id="GO:0003677">
    <property type="term" value="F:DNA binding"/>
    <property type="evidence" value="ECO:0007669"/>
    <property type="project" value="UniProtKB-KW"/>
</dbReference>
<dbReference type="InterPro" id="IPR016071">
    <property type="entry name" value="Staphylococal_nuclease_OB-fold"/>
</dbReference>
<name>A0ABV8RPF5_9SPHN</name>
<keyword evidence="5" id="KW-0238">DNA-binding</keyword>
<comment type="caution">
    <text evidence="5">The sequence shown here is derived from an EMBL/GenBank/DDBJ whole genome shotgun (WGS) entry which is preliminary data.</text>
</comment>
<dbReference type="Pfam" id="PF01396">
    <property type="entry name" value="Zn_ribbon_Top1"/>
    <property type="match status" value="1"/>
</dbReference>